<evidence type="ECO:0000313" key="1">
    <source>
        <dbReference type="EMBL" id="KAE8320433.1"/>
    </source>
</evidence>
<proteinExistence type="predicted"/>
<keyword evidence="2" id="KW-1185">Reference proteome</keyword>
<dbReference type="EMBL" id="ML741932">
    <property type="protein sequence ID" value="KAE8320433.1"/>
    <property type="molecule type" value="Genomic_DNA"/>
</dbReference>
<dbReference type="Proteomes" id="UP000325945">
    <property type="component" value="Unassembled WGS sequence"/>
</dbReference>
<evidence type="ECO:0000313" key="2">
    <source>
        <dbReference type="Proteomes" id="UP000325945"/>
    </source>
</evidence>
<accession>A0A5N6WI20</accession>
<dbReference type="AlphaFoldDB" id="A0A5N6WI20"/>
<gene>
    <name evidence="1" type="ORF">BDV39DRAFT_187897</name>
</gene>
<reference evidence="2" key="1">
    <citation type="submission" date="2019-04" db="EMBL/GenBank/DDBJ databases">
        <title>Friends and foes A comparative genomics studyof 23 Aspergillus species from section Flavi.</title>
        <authorList>
            <consortium name="DOE Joint Genome Institute"/>
            <person name="Kjaerbolling I."/>
            <person name="Vesth T."/>
            <person name="Frisvad J.C."/>
            <person name="Nybo J.L."/>
            <person name="Theobald S."/>
            <person name="Kildgaard S."/>
            <person name="Isbrandt T."/>
            <person name="Kuo A."/>
            <person name="Sato A."/>
            <person name="Lyhne E.K."/>
            <person name="Kogle M.E."/>
            <person name="Wiebenga A."/>
            <person name="Kun R.S."/>
            <person name="Lubbers R.J."/>
            <person name="Makela M.R."/>
            <person name="Barry K."/>
            <person name="Chovatia M."/>
            <person name="Clum A."/>
            <person name="Daum C."/>
            <person name="Haridas S."/>
            <person name="He G."/>
            <person name="LaButti K."/>
            <person name="Lipzen A."/>
            <person name="Mondo S."/>
            <person name="Riley R."/>
            <person name="Salamov A."/>
            <person name="Simmons B.A."/>
            <person name="Magnuson J.K."/>
            <person name="Henrissat B."/>
            <person name="Mortensen U.H."/>
            <person name="Larsen T.O."/>
            <person name="Devries R.P."/>
            <person name="Grigoriev I.V."/>
            <person name="Machida M."/>
            <person name="Baker S.E."/>
            <person name="Andersen M.R."/>
        </authorList>
    </citation>
    <scope>NUCLEOTIDE SEQUENCE [LARGE SCALE GENOMIC DNA]</scope>
    <source>
        <strain evidence="2">CBS 130017</strain>
    </source>
</reference>
<name>A0A5N6WI20_9EURO</name>
<sequence length="68" mass="7774">MKGRTFVYKLYIGQGIIYSSTHSLYVQRRNSWRDLLFQVFISLYCAVQSTGPAYVLPLITLACVPVQV</sequence>
<organism evidence="1 2">
    <name type="scientific">Aspergillus sergii</name>
    <dbReference type="NCBI Taxonomy" id="1034303"/>
    <lineage>
        <taxon>Eukaryota</taxon>
        <taxon>Fungi</taxon>
        <taxon>Dikarya</taxon>
        <taxon>Ascomycota</taxon>
        <taxon>Pezizomycotina</taxon>
        <taxon>Eurotiomycetes</taxon>
        <taxon>Eurotiomycetidae</taxon>
        <taxon>Eurotiales</taxon>
        <taxon>Aspergillaceae</taxon>
        <taxon>Aspergillus</taxon>
        <taxon>Aspergillus subgen. Circumdati</taxon>
    </lineage>
</organism>
<protein>
    <submittedName>
        <fullName evidence="1">Uncharacterized protein</fullName>
    </submittedName>
</protein>